<reference evidence="7" key="1">
    <citation type="submission" date="2012-12" db="EMBL/GenBank/DDBJ databases">
        <authorList>
            <person name="Pethick F.E."/>
            <person name="MacFadyen A.C."/>
            <person name="Tang Z."/>
            <person name="Sangal V."/>
            <person name="Tze-Tze L."/>
            <person name="Chu J."/>
            <person name="Guo M."/>
            <person name="Kirby R."/>
            <person name="Hoskisson P.A."/>
            <person name="Herron P.R."/>
            <person name="Hunter I.S."/>
        </authorList>
    </citation>
    <scope>NUCLEOTIDE SEQUENCE</scope>
    <source>
        <strain evidence="7">ATCC 10970</strain>
    </source>
</reference>
<evidence type="ECO:0000313" key="7">
    <source>
        <dbReference type="EMBL" id="QST80342.1"/>
    </source>
</evidence>
<dbReference type="Gene3D" id="1.10.1740.10">
    <property type="match status" value="1"/>
</dbReference>
<dbReference type="Pfam" id="PF04542">
    <property type="entry name" value="Sigma70_r2"/>
    <property type="match status" value="1"/>
</dbReference>
<proteinExistence type="inferred from homology"/>
<keyword evidence="3" id="KW-0731">Sigma factor</keyword>
<organism evidence="7 8">
    <name type="scientific">Streptomyces rimosus subsp. rimosus (strain ATCC 10970 / DSM 40260 / JCM 4667 / NRRL 2234)</name>
    <dbReference type="NCBI Taxonomy" id="1265868"/>
    <lineage>
        <taxon>Bacteria</taxon>
        <taxon>Bacillati</taxon>
        <taxon>Actinomycetota</taxon>
        <taxon>Actinomycetes</taxon>
        <taxon>Kitasatosporales</taxon>
        <taxon>Streptomycetaceae</taxon>
        <taxon>Streptomyces</taxon>
    </lineage>
</organism>
<dbReference type="GO" id="GO:0003677">
    <property type="term" value="F:DNA binding"/>
    <property type="evidence" value="ECO:0007669"/>
    <property type="project" value="InterPro"/>
</dbReference>
<name>A0A8A1UNB7_STRR1</name>
<evidence type="ECO:0000256" key="1">
    <source>
        <dbReference type="ARBA" id="ARBA00010641"/>
    </source>
</evidence>
<reference evidence="7" key="2">
    <citation type="submission" date="2020-01" db="EMBL/GenBank/DDBJ databases">
        <authorList>
            <person name="Algora L."/>
            <person name="Schniete J.K."/>
            <person name="MacFadyen A."/>
            <person name="Hoskisson P.A."/>
            <person name="Hunter I.S."/>
            <person name="Herron P.R."/>
        </authorList>
    </citation>
    <scope>NUCLEOTIDE SEQUENCE</scope>
    <source>
        <strain evidence="7">ATCC 10970</strain>
    </source>
</reference>
<keyword evidence="4" id="KW-0804">Transcription</keyword>
<dbReference type="PANTHER" id="PTHR43133">
    <property type="entry name" value="RNA POLYMERASE ECF-TYPE SIGMA FACTO"/>
    <property type="match status" value="1"/>
</dbReference>
<dbReference type="GO" id="GO:0006352">
    <property type="term" value="P:DNA-templated transcription initiation"/>
    <property type="evidence" value="ECO:0007669"/>
    <property type="project" value="InterPro"/>
</dbReference>
<dbReference type="InterPro" id="IPR014284">
    <property type="entry name" value="RNA_pol_sigma-70_dom"/>
</dbReference>
<dbReference type="Proteomes" id="UP000011074">
    <property type="component" value="Chromosome"/>
</dbReference>
<reference evidence="7" key="3">
    <citation type="journal article" date="2021" name="bioRxiv">
        <title>Bilateral symmetry of linear streptomycete chromosomes.</title>
        <authorList>
            <person name="Algora-Gallardo L."/>
            <person name="Schniete J.K."/>
            <person name="Mark D.R."/>
            <person name="Hunter I.S."/>
            <person name="Herron P.R."/>
        </authorList>
    </citation>
    <scope>NUCLEOTIDE SEQUENCE</scope>
    <source>
        <strain evidence="7">ATCC 10970</strain>
    </source>
</reference>
<comment type="similarity">
    <text evidence="1">Belongs to the sigma-70 factor family. ECF subfamily.</text>
</comment>
<feature type="domain" description="RNA polymerase sigma factor 70 region 4 type 2" evidence="6">
    <location>
        <begin position="126"/>
        <end position="174"/>
    </location>
</feature>
<dbReference type="Pfam" id="PF08281">
    <property type="entry name" value="Sigma70_r4_2"/>
    <property type="match status" value="1"/>
</dbReference>
<evidence type="ECO:0000256" key="2">
    <source>
        <dbReference type="ARBA" id="ARBA00023015"/>
    </source>
</evidence>
<dbReference type="InterPro" id="IPR007627">
    <property type="entry name" value="RNA_pol_sigma70_r2"/>
</dbReference>
<evidence type="ECO:0000259" key="6">
    <source>
        <dbReference type="Pfam" id="PF08281"/>
    </source>
</evidence>
<dbReference type="InterPro" id="IPR013324">
    <property type="entry name" value="RNA_pol_sigma_r3/r4-like"/>
</dbReference>
<dbReference type="InterPro" id="IPR013249">
    <property type="entry name" value="RNA_pol_sigma70_r4_t2"/>
</dbReference>
<evidence type="ECO:0000259" key="5">
    <source>
        <dbReference type="Pfam" id="PF04542"/>
    </source>
</evidence>
<dbReference type="SUPFAM" id="SSF88946">
    <property type="entry name" value="Sigma2 domain of RNA polymerase sigma factors"/>
    <property type="match status" value="1"/>
</dbReference>
<dbReference type="Gene3D" id="1.10.10.10">
    <property type="entry name" value="Winged helix-like DNA-binding domain superfamily/Winged helix DNA-binding domain"/>
    <property type="match status" value="1"/>
</dbReference>
<dbReference type="PANTHER" id="PTHR43133:SF62">
    <property type="entry name" value="RNA POLYMERASE SIGMA FACTOR SIGZ"/>
    <property type="match status" value="1"/>
</dbReference>
<dbReference type="InterPro" id="IPR013325">
    <property type="entry name" value="RNA_pol_sigma_r2"/>
</dbReference>
<dbReference type="GO" id="GO:0016987">
    <property type="term" value="F:sigma factor activity"/>
    <property type="evidence" value="ECO:0007669"/>
    <property type="project" value="UniProtKB-KW"/>
</dbReference>
<evidence type="ECO:0000256" key="4">
    <source>
        <dbReference type="ARBA" id="ARBA00023163"/>
    </source>
</evidence>
<protein>
    <submittedName>
        <fullName evidence="7">Sigma-70 family RNA polymerase sigma factor</fullName>
    </submittedName>
</protein>
<gene>
    <name evidence="7" type="ORF">SRIM_009285</name>
</gene>
<evidence type="ECO:0000313" key="8">
    <source>
        <dbReference type="Proteomes" id="UP000011074"/>
    </source>
</evidence>
<dbReference type="AlphaFoldDB" id="A0A8A1UNB7"/>
<feature type="domain" description="RNA polymerase sigma-70 region 2" evidence="5">
    <location>
        <begin position="40"/>
        <end position="106"/>
    </location>
</feature>
<evidence type="ECO:0000256" key="3">
    <source>
        <dbReference type="ARBA" id="ARBA00023082"/>
    </source>
</evidence>
<accession>A0A8A1UNB7</accession>
<dbReference type="InterPro" id="IPR036388">
    <property type="entry name" value="WH-like_DNA-bd_sf"/>
</dbReference>
<dbReference type="InterPro" id="IPR039425">
    <property type="entry name" value="RNA_pol_sigma-70-like"/>
</dbReference>
<dbReference type="EMBL" id="CP048261">
    <property type="protein sequence ID" value="QST80342.1"/>
    <property type="molecule type" value="Genomic_DNA"/>
</dbReference>
<dbReference type="NCBIfam" id="TIGR02937">
    <property type="entry name" value="sigma70-ECF"/>
    <property type="match status" value="1"/>
</dbReference>
<dbReference type="SUPFAM" id="SSF88659">
    <property type="entry name" value="Sigma3 and sigma4 domains of RNA polymerase sigma factors"/>
    <property type="match status" value="1"/>
</dbReference>
<sequence>MAPHTHEVVPVDGTTRYPPRDQELHRRLVYGDETALGEAYDAYGALVRAVARRVSGSAAVADEVTHRVFIELWTRPFAFAPGRGSLRAWLSIRGHQDAVARVREARAECGTARETAPEPAEEARTALHAFLAELPLPEREALHLACFAGRTYRQVAVELGIAETAATARLRSALSVLAGRLTGPPAAPGSPAGEARDEC</sequence>
<keyword evidence="2" id="KW-0805">Transcription regulation</keyword>